<dbReference type="EMBL" id="LT906446">
    <property type="protein sequence ID" value="SNU95071.1"/>
    <property type="molecule type" value="Genomic_DNA"/>
</dbReference>
<dbReference type="GO" id="GO:0043107">
    <property type="term" value="P:type IV pilus-dependent motility"/>
    <property type="evidence" value="ECO:0007669"/>
    <property type="project" value="InterPro"/>
</dbReference>
<dbReference type="Pfam" id="PF04350">
    <property type="entry name" value="PilO"/>
    <property type="match status" value="1"/>
</dbReference>
<name>A0A239TBG1_9FIRM</name>
<dbReference type="InterPro" id="IPR014717">
    <property type="entry name" value="Transl_elong_EF1B/ribsomal_bS6"/>
</dbReference>
<dbReference type="InterPro" id="IPR007445">
    <property type="entry name" value="PilO"/>
</dbReference>
<evidence type="ECO:0000313" key="2">
    <source>
        <dbReference type="EMBL" id="SNU95071.1"/>
    </source>
</evidence>
<reference evidence="2 3" key="1">
    <citation type="submission" date="2017-06" db="EMBL/GenBank/DDBJ databases">
        <authorList>
            <consortium name="Pathogen Informatics"/>
        </authorList>
    </citation>
    <scope>NUCLEOTIDE SEQUENCE [LARGE SCALE GENOMIC DNA]</scope>
    <source>
        <strain evidence="2 3">NCTC10570</strain>
    </source>
</reference>
<keyword evidence="1" id="KW-0812">Transmembrane</keyword>
<protein>
    <submittedName>
        <fullName evidence="2">Pilus assembly protein, PilO</fullName>
    </submittedName>
</protein>
<sequence>MTKRDYKYAIMAIGIIFAWLMMMFFCVYKPLSGSINQMNEQIKQQNYELNEMANFIALHNDDLNMYQKQLNTNLMILNQKLPEKLITDELVSKLGDVAQLSNVKITLLKIQPSKMQDNLAIQNIDVALQGDYFSLLSFLRSVSLFQFVTTIQQGTMFVENDSIKCNLTLQIYADNYN</sequence>
<organism evidence="2 3">
    <name type="scientific">Megamonas hypermegale</name>
    <dbReference type="NCBI Taxonomy" id="158847"/>
    <lineage>
        <taxon>Bacteria</taxon>
        <taxon>Bacillati</taxon>
        <taxon>Bacillota</taxon>
        <taxon>Negativicutes</taxon>
        <taxon>Selenomonadales</taxon>
        <taxon>Selenomonadaceae</taxon>
        <taxon>Megamonas</taxon>
    </lineage>
</organism>
<evidence type="ECO:0000313" key="3">
    <source>
        <dbReference type="Proteomes" id="UP000215383"/>
    </source>
</evidence>
<dbReference type="AlphaFoldDB" id="A0A239TBG1"/>
<keyword evidence="1" id="KW-1133">Transmembrane helix</keyword>
<dbReference type="Proteomes" id="UP000215383">
    <property type="component" value="Chromosome 1"/>
</dbReference>
<feature type="transmembrane region" description="Helical" evidence="1">
    <location>
        <begin position="6"/>
        <end position="28"/>
    </location>
</feature>
<dbReference type="Gene3D" id="3.30.70.60">
    <property type="match status" value="1"/>
</dbReference>
<dbReference type="RefSeq" id="WP_027890603.1">
    <property type="nucleotide sequence ID" value="NZ_CALXYH010000017.1"/>
</dbReference>
<gene>
    <name evidence="2" type="ORF">SAMEA4364220_00309</name>
</gene>
<dbReference type="GO" id="GO:0043683">
    <property type="term" value="P:type IV pilus assembly"/>
    <property type="evidence" value="ECO:0007669"/>
    <property type="project" value="InterPro"/>
</dbReference>
<accession>A0A239TBG1</accession>
<evidence type="ECO:0000256" key="1">
    <source>
        <dbReference type="SAM" id="Phobius"/>
    </source>
</evidence>
<proteinExistence type="predicted"/>
<keyword evidence="1" id="KW-0472">Membrane</keyword>
<dbReference type="GeneID" id="78506346"/>
<keyword evidence="3" id="KW-1185">Reference proteome</keyword>